<protein>
    <recommendedName>
        <fullName evidence="5">Deoxyuridine 5'-triphosphate nucleotidohydrolase</fullName>
        <shortName evidence="5">dUTPase</shortName>
        <ecNumber evidence="5">3.6.1.23</ecNumber>
    </recommendedName>
    <alternativeName>
        <fullName evidence="5">dUTP pyrophosphatase</fullName>
    </alternativeName>
</protein>
<feature type="binding site" evidence="5">
    <location>
        <position position="84"/>
    </location>
    <ligand>
        <name>substrate</name>
    </ligand>
</feature>
<dbReference type="EC" id="3.6.1.23" evidence="5"/>
<accession>A0ABW4R9N3</accession>
<feature type="binding site" evidence="5">
    <location>
        <begin position="71"/>
        <end position="73"/>
    </location>
    <ligand>
        <name>substrate</name>
    </ligand>
</feature>
<comment type="caution">
    <text evidence="5">Lacks conserved residue(s) required for the propagation of feature annotation.</text>
</comment>
<comment type="catalytic activity">
    <reaction evidence="4 5">
        <text>dUTP + H2O = dUMP + diphosphate + H(+)</text>
        <dbReference type="Rhea" id="RHEA:10248"/>
        <dbReference type="ChEBI" id="CHEBI:15377"/>
        <dbReference type="ChEBI" id="CHEBI:15378"/>
        <dbReference type="ChEBI" id="CHEBI:33019"/>
        <dbReference type="ChEBI" id="CHEBI:61555"/>
        <dbReference type="ChEBI" id="CHEBI:246422"/>
        <dbReference type="EC" id="3.6.1.23"/>
    </reaction>
</comment>
<feature type="domain" description="dUTPase-like" evidence="6">
    <location>
        <begin position="19"/>
        <end position="150"/>
    </location>
</feature>
<keyword evidence="2 5" id="KW-0378">Hydrolase</keyword>
<evidence type="ECO:0000313" key="8">
    <source>
        <dbReference type="Proteomes" id="UP001597213"/>
    </source>
</evidence>
<reference evidence="8" key="1">
    <citation type="journal article" date="2019" name="Int. J. Syst. Evol. Microbiol.">
        <title>The Global Catalogue of Microorganisms (GCM) 10K type strain sequencing project: providing services to taxonomists for standard genome sequencing and annotation.</title>
        <authorList>
            <consortium name="The Broad Institute Genomics Platform"/>
            <consortium name="The Broad Institute Genome Sequencing Center for Infectious Disease"/>
            <person name="Wu L."/>
            <person name="Ma J."/>
        </authorList>
    </citation>
    <scope>NUCLEOTIDE SEQUENCE [LARGE SCALE GENOMIC DNA]</scope>
    <source>
        <strain evidence="8">CCUG 56029</strain>
    </source>
</reference>
<keyword evidence="3 5" id="KW-0546">Nucleotide metabolism</keyword>
<keyword evidence="8" id="KW-1185">Reference proteome</keyword>
<dbReference type="CDD" id="cd07557">
    <property type="entry name" value="trimeric_dUTPase"/>
    <property type="match status" value="1"/>
</dbReference>
<comment type="caution">
    <text evidence="7">The sequence shown here is derived from an EMBL/GenBank/DDBJ whole genome shotgun (WGS) entry which is preliminary data.</text>
</comment>
<dbReference type="GO" id="GO:0004170">
    <property type="term" value="F:dUTP diphosphatase activity"/>
    <property type="evidence" value="ECO:0007669"/>
    <property type="project" value="UniProtKB-EC"/>
</dbReference>
<dbReference type="InterPro" id="IPR008181">
    <property type="entry name" value="dUTPase"/>
</dbReference>
<dbReference type="Gene3D" id="2.70.40.10">
    <property type="match status" value="1"/>
</dbReference>
<keyword evidence="5" id="KW-0479">Metal-binding</keyword>
<name>A0ABW4R9N3_9RHOB</name>
<dbReference type="RefSeq" id="WP_379143881.1">
    <property type="nucleotide sequence ID" value="NZ_JBHUEN010000043.1"/>
</dbReference>
<feature type="binding site" evidence="5">
    <location>
        <begin position="88"/>
        <end position="90"/>
    </location>
    <ligand>
        <name>substrate</name>
    </ligand>
</feature>
<dbReference type="InterPro" id="IPR029054">
    <property type="entry name" value="dUTPase-like"/>
</dbReference>
<dbReference type="SUPFAM" id="SSF51283">
    <property type="entry name" value="dUTPase-like"/>
    <property type="match status" value="1"/>
</dbReference>
<dbReference type="EMBL" id="JBHUEN010000043">
    <property type="protein sequence ID" value="MFD1882942.1"/>
    <property type="molecule type" value="Genomic_DNA"/>
</dbReference>
<comment type="pathway">
    <text evidence="5">Pyrimidine metabolism; dUMP biosynthesis; dUMP from dCTP (dUTP route): step 2/2.</text>
</comment>
<dbReference type="PANTHER" id="PTHR11241">
    <property type="entry name" value="DEOXYURIDINE 5'-TRIPHOSPHATE NUCLEOTIDOHYDROLASE"/>
    <property type="match status" value="1"/>
</dbReference>
<dbReference type="InterPro" id="IPR036157">
    <property type="entry name" value="dUTPase-like_sf"/>
</dbReference>
<dbReference type="PANTHER" id="PTHR11241:SF0">
    <property type="entry name" value="DEOXYURIDINE 5'-TRIPHOSPHATE NUCLEOTIDOHYDROLASE"/>
    <property type="match status" value="1"/>
</dbReference>
<organism evidence="7 8">
    <name type="scientific">Paracoccus pacificus</name>
    <dbReference type="NCBI Taxonomy" id="1463598"/>
    <lineage>
        <taxon>Bacteria</taxon>
        <taxon>Pseudomonadati</taxon>
        <taxon>Pseudomonadota</taxon>
        <taxon>Alphaproteobacteria</taxon>
        <taxon>Rhodobacterales</taxon>
        <taxon>Paracoccaceae</taxon>
        <taxon>Paracoccus</taxon>
    </lineage>
</organism>
<dbReference type="InterPro" id="IPR033704">
    <property type="entry name" value="dUTPase_trimeric"/>
</dbReference>
<keyword evidence="5" id="KW-0460">Magnesium</keyword>
<evidence type="ECO:0000313" key="7">
    <source>
        <dbReference type="EMBL" id="MFD1882942.1"/>
    </source>
</evidence>
<gene>
    <name evidence="5 7" type="primary">dut</name>
    <name evidence="7" type="ORF">ACFSCT_14565</name>
</gene>
<dbReference type="Pfam" id="PF00692">
    <property type="entry name" value="dUTPase"/>
    <property type="match status" value="1"/>
</dbReference>
<comment type="function">
    <text evidence="5">This enzyme is involved in nucleotide metabolism: it produces dUMP, the immediate precursor of thymidine nucleotides and it decreases the intracellular concentration of dUTP so that uracil cannot be incorporated into DNA.</text>
</comment>
<dbReference type="NCBIfam" id="NF001862">
    <property type="entry name" value="PRK00601.1"/>
    <property type="match status" value="1"/>
</dbReference>
<dbReference type="Proteomes" id="UP001597213">
    <property type="component" value="Unassembled WGS sequence"/>
</dbReference>
<evidence type="ECO:0000256" key="4">
    <source>
        <dbReference type="ARBA" id="ARBA00047686"/>
    </source>
</evidence>
<comment type="similarity">
    <text evidence="1 5">Belongs to the dUTPase family.</text>
</comment>
<evidence type="ECO:0000256" key="5">
    <source>
        <dbReference type="HAMAP-Rule" id="MF_00116"/>
    </source>
</evidence>
<evidence type="ECO:0000259" key="6">
    <source>
        <dbReference type="Pfam" id="PF00692"/>
    </source>
</evidence>
<evidence type="ECO:0000256" key="2">
    <source>
        <dbReference type="ARBA" id="ARBA00022801"/>
    </source>
</evidence>
<sequence length="152" mass="16167">MTPTINVIFEEWADQALGLPSYETAGAAGADVRAQFADRQPVILAPGERRLIPTGLRIEIPLGYEVQIRPRSGLALKEGISLPNAPGTIDSDYRGPLGVILINLGAEPVTIEHGQRIAQMVVAPVVQAGFRQVRELGETERGQGGFGSTGRG</sequence>
<evidence type="ECO:0000256" key="1">
    <source>
        <dbReference type="ARBA" id="ARBA00006581"/>
    </source>
</evidence>
<comment type="cofactor">
    <cofactor evidence="5">
        <name>Mg(2+)</name>
        <dbReference type="ChEBI" id="CHEBI:18420"/>
    </cofactor>
</comment>
<evidence type="ECO:0000256" key="3">
    <source>
        <dbReference type="ARBA" id="ARBA00023080"/>
    </source>
</evidence>
<proteinExistence type="inferred from homology"/>
<dbReference type="NCBIfam" id="TIGR00576">
    <property type="entry name" value="dut"/>
    <property type="match status" value="1"/>
</dbReference>
<dbReference type="HAMAP" id="MF_00116">
    <property type="entry name" value="dUTPase_bact"/>
    <property type="match status" value="1"/>
</dbReference>